<gene>
    <name evidence="2" type="primary">cnbH</name>
    <name evidence="2" type="ORF">DSM112329_01186</name>
</gene>
<feature type="domain" description="Amidase" evidence="1">
    <location>
        <begin position="6"/>
        <end position="394"/>
    </location>
</feature>
<accession>A0AAU7ARW0</accession>
<dbReference type="EMBL" id="CP114014">
    <property type="protein sequence ID" value="XAY04353.1"/>
    <property type="molecule type" value="Genomic_DNA"/>
</dbReference>
<evidence type="ECO:0000259" key="1">
    <source>
        <dbReference type="Pfam" id="PF01425"/>
    </source>
</evidence>
<dbReference type="GO" id="GO:0050540">
    <property type="term" value="F:2-aminomuconate deaminase activity"/>
    <property type="evidence" value="ECO:0007669"/>
    <property type="project" value="UniProtKB-EC"/>
</dbReference>
<dbReference type="InterPro" id="IPR023631">
    <property type="entry name" value="Amidase_dom"/>
</dbReference>
<dbReference type="Pfam" id="PF01425">
    <property type="entry name" value="Amidase"/>
    <property type="match status" value="1"/>
</dbReference>
<keyword evidence="2" id="KW-0378">Hydrolase</keyword>
<dbReference type="SUPFAM" id="SSF75304">
    <property type="entry name" value="Amidase signature (AS) enzymes"/>
    <property type="match status" value="1"/>
</dbReference>
<dbReference type="PROSITE" id="PS00571">
    <property type="entry name" value="AMIDASES"/>
    <property type="match status" value="1"/>
</dbReference>
<dbReference type="KEGG" id="parq:DSM112329_01186"/>
<name>A0AAU7ARW0_9ACTN</name>
<organism evidence="2">
    <name type="scientific">Paraconexibacter sp. AEG42_29</name>
    <dbReference type="NCBI Taxonomy" id="2997339"/>
    <lineage>
        <taxon>Bacteria</taxon>
        <taxon>Bacillati</taxon>
        <taxon>Actinomycetota</taxon>
        <taxon>Thermoleophilia</taxon>
        <taxon>Solirubrobacterales</taxon>
        <taxon>Paraconexibacteraceae</taxon>
        <taxon>Paraconexibacter</taxon>
    </lineage>
</organism>
<dbReference type="AlphaFoldDB" id="A0AAU7ARW0"/>
<protein>
    <submittedName>
        <fullName evidence="2">2-amino-5-chloromuconic acid deaminase</fullName>
        <ecNumber evidence="2">3.5.99.5</ecNumber>
    </submittedName>
</protein>
<dbReference type="Gene3D" id="3.90.1300.10">
    <property type="entry name" value="Amidase signature (AS) domain"/>
    <property type="match status" value="1"/>
</dbReference>
<dbReference type="InterPro" id="IPR000120">
    <property type="entry name" value="Amidase"/>
</dbReference>
<dbReference type="InterPro" id="IPR020556">
    <property type="entry name" value="Amidase_CS"/>
</dbReference>
<dbReference type="EC" id="3.5.99.5" evidence="2"/>
<evidence type="ECO:0000313" key="2">
    <source>
        <dbReference type="EMBL" id="XAY04353.1"/>
    </source>
</evidence>
<dbReference type="PANTHER" id="PTHR11895:SF176">
    <property type="entry name" value="AMIDASE AMID-RELATED"/>
    <property type="match status" value="1"/>
</dbReference>
<dbReference type="PANTHER" id="PTHR11895">
    <property type="entry name" value="TRANSAMIDASE"/>
    <property type="match status" value="1"/>
</dbReference>
<proteinExistence type="predicted"/>
<sequence>MIAARDVELRACTHVPADAARSAALAEGGCRRRGGLRGWTVAVKDNTDVMGTVRTDGLPPPHPAVAGHDAEAVRRLRSAGAVVVAKANLEELSFAATTQNRTFGSCRNPWDTGRIPGGSSGGSAVAVAAGYVDLALGTDTGGSIRNPAAFCGVSGLRPSRGTVPIGGVTPLAPSFDVVGPIARTAAELRVAFAVVAGTGPPPEPVAAGLLAGLRVGVPRAFFFDDLQPAVAAGVDAVLAALRGAGAALVAVDLPGAADTGAALAVLLNGEAAQLHGAALEDPRIDEQIKERLRLGLATTTAAREGAAAIAERWRAVVDSALADVELLLVPTVPTVAPVVAGASMVEVSRRVNRNTAPWSLALLPALSLPCPVPAGALPVGVQLVGRAGADTHLLDAGAALQAITGPPPLATL</sequence>
<reference evidence="2" key="1">
    <citation type="submission" date="2022-12" db="EMBL/GenBank/DDBJ databases">
        <title>Paraconexibacter alkalitolerans sp. nov. and Baekduia alba sp. nov., isolated from soil and emended description of the genera Paraconexibacter (Chun et al., 2020) and Baekduia (An et al., 2020).</title>
        <authorList>
            <person name="Vieira S."/>
            <person name="Huber K.J."/>
            <person name="Geppert A."/>
            <person name="Wolf J."/>
            <person name="Neumann-Schaal M."/>
            <person name="Muesken M."/>
            <person name="Overmann J."/>
        </authorList>
    </citation>
    <scope>NUCLEOTIDE SEQUENCE</scope>
    <source>
        <strain evidence="2">AEG42_29</strain>
    </source>
</reference>
<dbReference type="InterPro" id="IPR036928">
    <property type="entry name" value="AS_sf"/>
</dbReference>